<dbReference type="AlphaFoldDB" id="A0A163MMB9"/>
<sequence length="143" mass="16213">MMVNALPSNVRLPRCWSSPFLLRGSSWNVNQFQIDGMSCYISNVVRTYRQKSLLHIQPPHIYNSLLDSTGTCGIKKPRLPMDTITKTLNIIQDVSTNTICRDEGIMQLIGLDLPPNETKFVKPIIKLMGKLPRNSISNDTQRI</sequence>
<dbReference type="InParanoid" id="A0A163MMB9"/>
<protein>
    <submittedName>
        <fullName evidence="1">Uncharacterized protein</fullName>
    </submittedName>
</protein>
<reference evidence="1" key="1">
    <citation type="submission" date="2016-04" db="EMBL/GenBank/DDBJ databases">
        <authorList>
            <person name="Evans L.H."/>
            <person name="Alamgir A."/>
            <person name="Owens N."/>
            <person name="Weber N.D."/>
            <person name="Virtaneva K."/>
            <person name="Barbian K."/>
            <person name="Babar A."/>
            <person name="Rosenke K."/>
        </authorList>
    </citation>
    <scope>NUCLEOTIDE SEQUENCE [LARGE SCALE GENOMIC DNA]</scope>
    <source>
        <strain evidence="1">CBS 101.48</strain>
    </source>
</reference>
<evidence type="ECO:0000313" key="1">
    <source>
        <dbReference type="EMBL" id="SAM06319.1"/>
    </source>
</evidence>
<organism evidence="1">
    <name type="scientific">Absidia glauca</name>
    <name type="common">Pin mould</name>
    <dbReference type="NCBI Taxonomy" id="4829"/>
    <lineage>
        <taxon>Eukaryota</taxon>
        <taxon>Fungi</taxon>
        <taxon>Fungi incertae sedis</taxon>
        <taxon>Mucoromycota</taxon>
        <taxon>Mucoromycotina</taxon>
        <taxon>Mucoromycetes</taxon>
        <taxon>Mucorales</taxon>
        <taxon>Cunninghamellaceae</taxon>
        <taxon>Absidia</taxon>
    </lineage>
</organism>
<accession>A0A163MMB9</accession>
<dbReference type="EMBL" id="LT554584">
    <property type="protein sequence ID" value="SAM06319.1"/>
    <property type="molecule type" value="Genomic_DNA"/>
</dbReference>
<dbReference type="OrthoDB" id="2370938at2759"/>
<evidence type="ECO:0000313" key="2">
    <source>
        <dbReference type="Proteomes" id="UP000078561"/>
    </source>
</evidence>
<proteinExistence type="predicted"/>
<gene>
    <name evidence="1" type="primary">ABSGL_12207.1 scaffold 12718</name>
</gene>
<dbReference type="Proteomes" id="UP000078561">
    <property type="component" value="Unassembled WGS sequence"/>
</dbReference>
<keyword evidence="2" id="KW-1185">Reference proteome</keyword>
<name>A0A163MMB9_ABSGL</name>